<evidence type="ECO:0008006" key="6">
    <source>
        <dbReference type="Google" id="ProtNLM"/>
    </source>
</evidence>
<dbReference type="InterPro" id="IPR036291">
    <property type="entry name" value="NAD(P)-bd_dom_sf"/>
</dbReference>
<evidence type="ECO:0000256" key="1">
    <source>
        <dbReference type="ARBA" id="ARBA00010928"/>
    </source>
</evidence>
<dbReference type="PANTHER" id="PTHR43249">
    <property type="entry name" value="UDP-N-ACETYL-2-AMINO-2-DEOXY-D-GLUCURONATE OXIDASE"/>
    <property type="match status" value="1"/>
</dbReference>
<dbReference type="InterPro" id="IPR052515">
    <property type="entry name" value="Gfo/Idh/MocA_Oxidoreductase"/>
</dbReference>
<name>A0ABQ4LZS0_9BACL</name>
<dbReference type="Gene3D" id="3.30.360.10">
    <property type="entry name" value="Dihydrodipicolinate Reductase, domain 2"/>
    <property type="match status" value="1"/>
</dbReference>
<dbReference type="Pfam" id="PF02894">
    <property type="entry name" value="GFO_IDH_MocA_C"/>
    <property type="match status" value="1"/>
</dbReference>
<dbReference type="InterPro" id="IPR004104">
    <property type="entry name" value="Gfo/Idh/MocA-like_OxRdtase_C"/>
</dbReference>
<sequence length="327" mass="36024">MALQIGIIGTGWFSKVHADLLAAAEGVKVRAFLGTSKEKAEHAAQPYGAAGYGDLTEMLETERLDAAYVCVPPMSHGAIERELILRRIPFLAEKPLGLDTDVPRSILAGVEEAGLLTSVGYHFRYQSNMDKMKELLRQQKAGMVLGRWMDGMPGVSWWRKQNGSGGQFIEQTTHLADLLRYLAGEVEEVYALYGSRVKHEQEEGVEVSDVGTVTLKLKSGLVANISNTCVLPAGTEADGVGLAVYTDQGVLDWNPRRLSWIRPGERTEYREPSNLYQKETEAFLHALRTGDRSRIRSDYADAYKTQAVTCAALESAGTGKPVRVNYE</sequence>
<evidence type="ECO:0000313" key="5">
    <source>
        <dbReference type="Proteomes" id="UP000680638"/>
    </source>
</evidence>
<dbReference type="InterPro" id="IPR000683">
    <property type="entry name" value="Gfo/Idh/MocA-like_OxRdtase_N"/>
</dbReference>
<feature type="domain" description="Gfo/Idh/MocA-like oxidoreductase N-terminal" evidence="2">
    <location>
        <begin position="4"/>
        <end position="121"/>
    </location>
</feature>
<dbReference type="Gene3D" id="3.40.50.720">
    <property type="entry name" value="NAD(P)-binding Rossmann-like Domain"/>
    <property type="match status" value="1"/>
</dbReference>
<evidence type="ECO:0000259" key="3">
    <source>
        <dbReference type="Pfam" id="PF02894"/>
    </source>
</evidence>
<dbReference type="Pfam" id="PF01408">
    <property type="entry name" value="GFO_IDH_MocA"/>
    <property type="match status" value="1"/>
</dbReference>
<evidence type="ECO:0000259" key="2">
    <source>
        <dbReference type="Pfam" id="PF01408"/>
    </source>
</evidence>
<dbReference type="RefSeq" id="WP_212951116.1">
    <property type="nucleotide sequence ID" value="NZ_BORW01000020.1"/>
</dbReference>
<accession>A0ABQ4LZS0</accession>
<dbReference type="EMBL" id="BORW01000020">
    <property type="protein sequence ID" value="GIO68633.1"/>
    <property type="molecule type" value="Genomic_DNA"/>
</dbReference>
<comment type="similarity">
    <text evidence="1">Belongs to the Gfo/Idh/MocA family.</text>
</comment>
<keyword evidence="5" id="KW-1185">Reference proteome</keyword>
<dbReference type="PANTHER" id="PTHR43249:SF1">
    <property type="entry name" value="D-GLUCOSIDE 3-DEHYDROGENASE"/>
    <property type="match status" value="1"/>
</dbReference>
<evidence type="ECO:0000313" key="4">
    <source>
        <dbReference type="EMBL" id="GIO68633.1"/>
    </source>
</evidence>
<dbReference type="SUPFAM" id="SSF55347">
    <property type="entry name" value="Glyceraldehyde-3-phosphate dehydrogenase-like, C-terminal domain"/>
    <property type="match status" value="1"/>
</dbReference>
<gene>
    <name evidence="4" type="ORF">J21TS3_34540</name>
</gene>
<dbReference type="Proteomes" id="UP000680638">
    <property type="component" value="Unassembled WGS sequence"/>
</dbReference>
<dbReference type="SUPFAM" id="SSF51735">
    <property type="entry name" value="NAD(P)-binding Rossmann-fold domains"/>
    <property type="match status" value="1"/>
</dbReference>
<organism evidence="4 5">
    <name type="scientific">Paenibacillus cookii</name>
    <dbReference type="NCBI Taxonomy" id="157839"/>
    <lineage>
        <taxon>Bacteria</taxon>
        <taxon>Bacillati</taxon>
        <taxon>Bacillota</taxon>
        <taxon>Bacilli</taxon>
        <taxon>Bacillales</taxon>
        <taxon>Paenibacillaceae</taxon>
        <taxon>Paenibacillus</taxon>
    </lineage>
</organism>
<reference evidence="4 5" key="1">
    <citation type="submission" date="2021-03" db="EMBL/GenBank/DDBJ databases">
        <title>Antimicrobial resistance genes in bacteria isolated from Japanese honey, and their potential for conferring macrolide and lincosamide resistance in the American foulbrood pathogen Paenibacillus larvae.</title>
        <authorList>
            <person name="Okamoto M."/>
            <person name="Kumagai M."/>
            <person name="Kanamori H."/>
            <person name="Takamatsu D."/>
        </authorList>
    </citation>
    <scope>NUCLEOTIDE SEQUENCE [LARGE SCALE GENOMIC DNA]</scope>
    <source>
        <strain evidence="4 5">J21TS3</strain>
    </source>
</reference>
<protein>
    <recommendedName>
        <fullName evidence="6">Gfo/Idh/MocA family oxidoreductase</fullName>
    </recommendedName>
</protein>
<feature type="domain" description="Gfo/Idh/MocA-like oxidoreductase C-terminal" evidence="3">
    <location>
        <begin position="155"/>
        <end position="323"/>
    </location>
</feature>
<proteinExistence type="inferred from homology"/>
<comment type="caution">
    <text evidence="4">The sequence shown here is derived from an EMBL/GenBank/DDBJ whole genome shotgun (WGS) entry which is preliminary data.</text>
</comment>